<sequence length="701" mass="77455">MRIRICEPSGPRFHRDSLFQSTAKEPDPSEIFWLLGNESELGNLQNASEVFAMGRDFCITSTLRHGTSGNQGPAGDIRVVEVSERQAEPNGQSGEINLKTVSGSFIAELFDGPALEILACAIEDEYRSLGGNVDDPLRHKIEFLLLVCVHDNYPSALKKEVLARAYSMARKVALGLDFYGYSRERAPLLSFETYSRLISDSVLPQALIVEESFNGYWDAHQDAEKQRKQIKVALQSAQARALGLEVEYDRVTDETRARLAQLPALDAKVNAAEELLRQREAELNSAIKKKNDNCDLMKTFIAVGTIVVGISTGGAGFIAAASAGQKLYQDYTNNSDSISDLWDERKLIGDDLKELGKGAKDVASGLAAIQDGIKNLTPEQRKIPQFRMERESFDKIAKDFADIPEAAEYREAGYDFLKCVENRNQAILDYNSQLVQLVEMQAQVAAGKRATIALQSVITGTADPAEAYIISVMSRIYLDTLAIAASMVHSEKKALAYHFARPMDAPLSALNVATITYTHQKILMKDWVSAKERYEARQELEPGLLTLNLKSLVSGEAWRSFKSTGLISFTIRRNHPEFEFLWEGLPGVRITGMELVLDGARVAVGQKQIPWIMSHGGSELIYKEDGKPIAFSHRAVAFRGFTSLTGEKPMVRPDFSETNLYAGLSPFASWLLALSPSPILGLDLKGLTDIEIKLSGYIILG</sequence>
<dbReference type="Proteomes" id="UP000663686">
    <property type="component" value="Chromosome"/>
</dbReference>
<evidence type="ECO:0008006" key="4">
    <source>
        <dbReference type="Google" id="ProtNLM"/>
    </source>
</evidence>
<evidence type="ECO:0000313" key="3">
    <source>
        <dbReference type="Proteomes" id="UP000663686"/>
    </source>
</evidence>
<keyword evidence="3" id="KW-1185">Reference proteome</keyword>
<name>A0ABX7GMG6_9PSED</name>
<accession>A0ABX7GMG6</accession>
<evidence type="ECO:0000256" key="1">
    <source>
        <dbReference type="SAM" id="Coils"/>
    </source>
</evidence>
<reference evidence="2 3" key="1">
    <citation type="submission" date="2021-03" db="EMBL/GenBank/DDBJ databases">
        <title>P. granadensis CT364 genome publication.</title>
        <authorList>
            <person name="Stach J."/>
            <person name="Montero-Calasanz Md.C."/>
        </authorList>
    </citation>
    <scope>NUCLEOTIDE SEQUENCE [LARGE SCALE GENOMIC DNA]</scope>
    <source>
        <strain evidence="2 3">CT364</strain>
    </source>
</reference>
<dbReference type="EMBL" id="CP069352">
    <property type="protein sequence ID" value="QRK86193.1"/>
    <property type="molecule type" value="Genomic_DNA"/>
</dbReference>
<protein>
    <recommendedName>
        <fullName evidence="4">Tc toxin complex TcA C-terminal TcB-binding domain-containing protein</fullName>
    </recommendedName>
</protein>
<organism evidence="2 3">
    <name type="scientific">Pseudomonas granadensis</name>
    <dbReference type="NCBI Taxonomy" id="1421430"/>
    <lineage>
        <taxon>Bacteria</taxon>
        <taxon>Pseudomonadati</taxon>
        <taxon>Pseudomonadota</taxon>
        <taxon>Gammaproteobacteria</taxon>
        <taxon>Pseudomonadales</taxon>
        <taxon>Pseudomonadaceae</taxon>
        <taxon>Pseudomonas</taxon>
    </lineage>
</organism>
<feature type="coiled-coil region" evidence="1">
    <location>
        <begin position="220"/>
        <end position="289"/>
    </location>
</feature>
<keyword evidence="1" id="KW-0175">Coiled coil</keyword>
<proteinExistence type="predicted"/>
<evidence type="ECO:0000313" key="2">
    <source>
        <dbReference type="EMBL" id="QRK86193.1"/>
    </source>
</evidence>
<gene>
    <name evidence="2" type="ORF">JN757_10645</name>
</gene>
<dbReference type="RefSeq" id="WP_203421524.1">
    <property type="nucleotide sequence ID" value="NZ_CP069352.1"/>
</dbReference>